<accession>A0A4R5UJX7</accession>
<proteinExistence type="predicted"/>
<gene>
    <name evidence="2" type="ORF">E2F50_09190</name>
</gene>
<protein>
    <submittedName>
        <fullName evidence="2">Plasmid stabilization protein</fullName>
    </submittedName>
</protein>
<name>A0A4R5UJX7_9HYPH</name>
<dbReference type="EMBL" id="SMTL01000002">
    <property type="protein sequence ID" value="TDK37063.1"/>
    <property type="molecule type" value="Genomic_DNA"/>
</dbReference>
<dbReference type="GO" id="GO:0006355">
    <property type="term" value="P:regulation of DNA-templated transcription"/>
    <property type="evidence" value="ECO:0007669"/>
    <property type="project" value="InterPro"/>
</dbReference>
<sequence length="92" mass="9951">MMNAITIRNLSDEASRALEARAAEHGTTAEVEAQHILQDALTVAEAGKAGGQKTKPTVGLGTALRQLRDQYPELEDIDFSRDQTLARGPSFE</sequence>
<evidence type="ECO:0000313" key="3">
    <source>
        <dbReference type="Proteomes" id="UP000295238"/>
    </source>
</evidence>
<dbReference type="Proteomes" id="UP000295238">
    <property type="component" value="Unassembled WGS sequence"/>
</dbReference>
<evidence type="ECO:0000313" key="2">
    <source>
        <dbReference type="EMBL" id="TDK37063.1"/>
    </source>
</evidence>
<dbReference type="InterPro" id="IPR053853">
    <property type="entry name" value="FitA-like_RHH"/>
</dbReference>
<reference evidence="2 3" key="1">
    <citation type="submission" date="2019-03" db="EMBL/GenBank/DDBJ databases">
        <title>Rhizobium sp. nov., an bacterium isolated from biocrust in Mu Us Desert.</title>
        <authorList>
            <person name="Lixiong L."/>
        </authorList>
    </citation>
    <scope>NUCLEOTIDE SEQUENCE [LARGE SCALE GENOMIC DNA]</scope>
    <source>
        <strain evidence="2 3">SPY-1</strain>
    </source>
</reference>
<dbReference type="InterPro" id="IPR013321">
    <property type="entry name" value="Arc_rbn_hlx_hlx"/>
</dbReference>
<keyword evidence="3" id="KW-1185">Reference proteome</keyword>
<dbReference type="OrthoDB" id="2389872at2"/>
<feature type="domain" description="Antitoxin FitA-like ribbon-helix-helix" evidence="1">
    <location>
        <begin position="4"/>
        <end position="41"/>
    </location>
</feature>
<dbReference type="Gene3D" id="1.10.1220.10">
    <property type="entry name" value="Met repressor-like"/>
    <property type="match status" value="1"/>
</dbReference>
<dbReference type="SUPFAM" id="SSF47598">
    <property type="entry name" value="Ribbon-helix-helix"/>
    <property type="match status" value="1"/>
</dbReference>
<dbReference type="AlphaFoldDB" id="A0A4R5UJX7"/>
<organism evidence="2 3">
    <name type="scientific">Rhizobium deserti</name>
    <dbReference type="NCBI Taxonomy" id="2547961"/>
    <lineage>
        <taxon>Bacteria</taxon>
        <taxon>Pseudomonadati</taxon>
        <taxon>Pseudomonadota</taxon>
        <taxon>Alphaproteobacteria</taxon>
        <taxon>Hyphomicrobiales</taxon>
        <taxon>Rhizobiaceae</taxon>
        <taxon>Rhizobium/Agrobacterium group</taxon>
        <taxon>Rhizobium</taxon>
    </lineage>
</organism>
<evidence type="ECO:0000259" key="1">
    <source>
        <dbReference type="Pfam" id="PF22513"/>
    </source>
</evidence>
<dbReference type="Pfam" id="PF22513">
    <property type="entry name" value="FitA-like_RHH"/>
    <property type="match status" value="1"/>
</dbReference>
<dbReference type="InterPro" id="IPR010985">
    <property type="entry name" value="Ribbon_hlx_hlx"/>
</dbReference>
<dbReference type="RefSeq" id="WP_133315831.1">
    <property type="nucleotide sequence ID" value="NZ_SMTL01000002.1"/>
</dbReference>
<comment type="caution">
    <text evidence="2">The sequence shown here is derived from an EMBL/GenBank/DDBJ whole genome shotgun (WGS) entry which is preliminary data.</text>
</comment>